<proteinExistence type="predicted"/>
<reference evidence="2 3" key="1">
    <citation type="submission" date="2019-07" db="EMBL/GenBank/DDBJ databases">
        <title>Whole genome shotgun sequence of Alkalibacillus haloalkaliphilus NBRC 103110.</title>
        <authorList>
            <person name="Hosoyama A."/>
            <person name="Uohara A."/>
            <person name="Ohji S."/>
            <person name="Ichikawa N."/>
        </authorList>
    </citation>
    <scope>NUCLEOTIDE SEQUENCE [LARGE SCALE GENOMIC DNA]</scope>
    <source>
        <strain evidence="2 3">NBRC 103110</strain>
    </source>
</reference>
<dbReference type="OrthoDB" id="2388713at2"/>
<dbReference type="AlphaFoldDB" id="A0A511WAM2"/>
<feature type="transmembrane region" description="Helical" evidence="1">
    <location>
        <begin position="206"/>
        <end position="225"/>
    </location>
</feature>
<dbReference type="Proteomes" id="UP000321440">
    <property type="component" value="Unassembled WGS sequence"/>
</dbReference>
<name>A0A511WAM2_9BACI</name>
<feature type="transmembrane region" description="Helical" evidence="1">
    <location>
        <begin position="60"/>
        <end position="79"/>
    </location>
</feature>
<sequence>MSRHWEIAKDLYSEKLKWALWLIIGSVIVKYGLYMFGDLIEGFDSTELSGFISFTSNPARIFMLIVGLLSTYVFLTFLVQSGITRRDYYYGTLMSAIGLSLTIPSIYLVLEAIEWVLYTFTPYNFGYTNLSSSALLEEFVSYVLIILFYFMVGWFITIGFYRYNWISGLLFILIAVISGMVIGAFWGDEIEIFGISINLGSLPLLLSSLVTIFFIIALTVVNRLLTRDIKIKM</sequence>
<feature type="transmembrane region" description="Helical" evidence="1">
    <location>
        <begin position="168"/>
        <end position="186"/>
    </location>
</feature>
<organism evidence="2 3">
    <name type="scientific">Alkalibacillus haloalkaliphilus</name>
    <dbReference type="NCBI Taxonomy" id="94136"/>
    <lineage>
        <taxon>Bacteria</taxon>
        <taxon>Bacillati</taxon>
        <taxon>Bacillota</taxon>
        <taxon>Bacilli</taxon>
        <taxon>Bacillales</taxon>
        <taxon>Bacillaceae</taxon>
        <taxon>Alkalibacillus</taxon>
    </lineage>
</organism>
<dbReference type="RefSeq" id="WP_146817140.1">
    <property type="nucleotide sequence ID" value="NZ_BJYA01000014.1"/>
</dbReference>
<evidence type="ECO:0000313" key="3">
    <source>
        <dbReference type="Proteomes" id="UP000321440"/>
    </source>
</evidence>
<feature type="transmembrane region" description="Helical" evidence="1">
    <location>
        <begin position="88"/>
        <end position="110"/>
    </location>
</feature>
<feature type="transmembrane region" description="Helical" evidence="1">
    <location>
        <begin position="139"/>
        <end position="161"/>
    </location>
</feature>
<keyword evidence="1" id="KW-0472">Membrane</keyword>
<keyword evidence="1" id="KW-1133">Transmembrane helix</keyword>
<evidence type="ECO:0000313" key="2">
    <source>
        <dbReference type="EMBL" id="GEN46372.1"/>
    </source>
</evidence>
<accession>A0A511WAM2</accession>
<comment type="caution">
    <text evidence="2">The sequence shown here is derived from an EMBL/GenBank/DDBJ whole genome shotgun (WGS) entry which is preliminary data.</text>
</comment>
<feature type="transmembrane region" description="Helical" evidence="1">
    <location>
        <begin position="20"/>
        <end position="40"/>
    </location>
</feature>
<evidence type="ECO:0000256" key="1">
    <source>
        <dbReference type="SAM" id="Phobius"/>
    </source>
</evidence>
<keyword evidence="1" id="KW-0812">Transmembrane</keyword>
<gene>
    <name evidence="2" type="ORF">AHA02nite_21480</name>
</gene>
<keyword evidence="3" id="KW-1185">Reference proteome</keyword>
<dbReference type="EMBL" id="BJYA01000014">
    <property type="protein sequence ID" value="GEN46372.1"/>
    <property type="molecule type" value="Genomic_DNA"/>
</dbReference>
<protein>
    <submittedName>
        <fullName evidence="2">Uncharacterized protein</fullName>
    </submittedName>
</protein>